<accession>U7UPX6</accession>
<dbReference type="CDD" id="cd02252">
    <property type="entry name" value="nylC_like"/>
    <property type="match status" value="1"/>
</dbReference>
<dbReference type="PANTHER" id="PTHR36512">
    <property type="entry name" value="D-AMINOPEPTIDASE"/>
    <property type="match status" value="1"/>
</dbReference>
<dbReference type="RefSeq" id="WP_023053223.1">
    <property type="nucleotide sequence ID" value="NZ_AWXA01000012.1"/>
</dbReference>
<evidence type="ECO:0000313" key="2">
    <source>
        <dbReference type="EMBL" id="ERT60954.1"/>
    </source>
</evidence>
<dbReference type="PATRIC" id="fig|1111454.3.peg.729"/>
<dbReference type="GO" id="GO:0004177">
    <property type="term" value="F:aminopeptidase activity"/>
    <property type="evidence" value="ECO:0007669"/>
    <property type="project" value="TreeGrafter"/>
</dbReference>
<dbReference type="InterPro" id="IPR005321">
    <property type="entry name" value="Peptidase_S58_DmpA"/>
</dbReference>
<dbReference type="eggNOG" id="COG3191">
    <property type="taxonomic scope" value="Bacteria"/>
</dbReference>
<sequence>MLKEIAIHEIEGVRIGHGENRDAGTGCTVIICPAGGPCGVDVRGGGPASRETELLRPVAAAEVIHAIVLCGGSAFGLDAAGGVMRYLEERDIGFATSVCKVPLVVASSIFDLVCGSSTVRPDAAMGYAACVHSEENRPQGGNHGVGIGATVGKYGGAATMMKAGLGIAAFQAGDVKVGALVAVNALGDVYGEDGRILAGMLTKEGEFADTVQCMLGDLERSAAVPGGCTTNTTIGAVVTNAALDKTAMNKVAALGSNGIVRAVRPVNTMADGDTLYALSTGGVSGEVNSVGILAAYAVEEAVRRAVRDAVGAYGIPALCDMDR</sequence>
<reference evidence="2 3" key="1">
    <citation type="submission" date="2013-09" db="EMBL/GenBank/DDBJ databases">
        <authorList>
            <person name="Durkin A.S."/>
            <person name="Haft D.R."/>
            <person name="McCorrison J."/>
            <person name="Torralba M."/>
            <person name="Gillis M."/>
            <person name="Haft D.H."/>
            <person name="Methe B."/>
            <person name="Sutton G."/>
            <person name="Nelson K.E."/>
        </authorList>
    </citation>
    <scope>NUCLEOTIDE SEQUENCE [LARGE SCALE GENOMIC DNA]</scope>
    <source>
        <strain evidence="2 3">BV3C16-1</strain>
    </source>
</reference>
<dbReference type="SUPFAM" id="SSF56266">
    <property type="entry name" value="DmpA/ArgJ-like"/>
    <property type="match status" value="1"/>
</dbReference>
<dbReference type="Gene3D" id="3.60.70.12">
    <property type="entry name" value="L-amino peptidase D-ALA esterase/amidase"/>
    <property type="match status" value="1"/>
</dbReference>
<evidence type="ECO:0000256" key="1">
    <source>
        <dbReference type="ARBA" id="ARBA00007068"/>
    </source>
</evidence>
<organism evidence="2 3">
    <name type="scientific">Megasphaera vaginalis</name>
    <name type="common">ex Srinivasan et al. 2021</name>
    <dbReference type="NCBI Taxonomy" id="1111454"/>
    <lineage>
        <taxon>Bacteria</taxon>
        <taxon>Bacillati</taxon>
        <taxon>Bacillota</taxon>
        <taxon>Negativicutes</taxon>
        <taxon>Veillonellales</taxon>
        <taxon>Veillonellaceae</taxon>
        <taxon>Megasphaera</taxon>
    </lineage>
</organism>
<comment type="caution">
    <text evidence="2">The sequence shown here is derived from an EMBL/GenBank/DDBJ whole genome shotgun (WGS) entry which is preliminary data.</text>
</comment>
<proteinExistence type="inferred from homology"/>
<gene>
    <name evidence="2" type="ORF">HMPREF1250_0037</name>
</gene>
<dbReference type="PANTHER" id="PTHR36512:SF3">
    <property type="entry name" value="BLR5678 PROTEIN"/>
    <property type="match status" value="1"/>
</dbReference>
<protein>
    <submittedName>
        <fullName evidence="2">Peptidase family T4</fullName>
    </submittedName>
</protein>
<dbReference type="STRING" id="1111454.HMPREF1250_0037"/>
<dbReference type="AlphaFoldDB" id="U7UPX6"/>
<keyword evidence="3" id="KW-1185">Reference proteome</keyword>
<dbReference type="Pfam" id="PF03576">
    <property type="entry name" value="Peptidase_S58"/>
    <property type="match status" value="1"/>
</dbReference>
<dbReference type="Proteomes" id="UP000017090">
    <property type="component" value="Unassembled WGS sequence"/>
</dbReference>
<dbReference type="EMBL" id="AWXA01000012">
    <property type="protein sequence ID" value="ERT60954.1"/>
    <property type="molecule type" value="Genomic_DNA"/>
</dbReference>
<name>U7UPX6_9FIRM</name>
<dbReference type="InterPro" id="IPR016117">
    <property type="entry name" value="ArgJ-like_dom_sf"/>
</dbReference>
<evidence type="ECO:0000313" key="3">
    <source>
        <dbReference type="Proteomes" id="UP000017090"/>
    </source>
</evidence>
<dbReference type="OrthoDB" id="9808347at2"/>
<comment type="similarity">
    <text evidence="1">Belongs to the peptidase S58 family.</text>
</comment>